<dbReference type="EMBL" id="UGRY01000008">
    <property type="protein sequence ID" value="SUD49587.1"/>
    <property type="molecule type" value="Genomic_DNA"/>
</dbReference>
<dbReference type="Proteomes" id="UP000255467">
    <property type="component" value="Unassembled WGS sequence"/>
</dbReference>
<keyword evidence="2" id="KW-1185">Reference proteome</keyword>
<evidence type="ECO:0000313" key="2">
    <source>
        <dbReference type="Proteomes" id="UP000255467"/>
    </source>
</evidence>
<evidence type="ECO:0000313" key="1">
    <source>
        <dbReference type="EMBL" id="SUD49587.1"/>
    </source>
</evidence>
<proteinExistence type="predicted"/>
<name>A0A379JLU1_9NOCA</name>
<dbReference type="InterPro" id="IPR009553">
    <property type="entry name" value="DUF1173"/>
</dbReference>
<dbReference type="AlphaFoldDB" id="A0A379JLU1"/>
<accession>A0A379JLU1</accession>
<dbReference type="GO" id="GO:0003677">
    <property type="term" value="F:DNA binding"/>
    <property type="evidence" value="ECO:0007669"/>
    <property type="project" value="UniProtKB-KW"/>
</dbReference>
<reference evidence="1 2" key="1">
    <citation type="submission" date="2018-06" db="EMBL/GenBank/DDBJ databases">
        <authorList>
            <consortium name="Pathogen Informatics"/>
            <person name="Doyle S."/>
        </authorList>
    </citation>
    <scope>NUCLEOTIDE SEQUENCE [LARGE SCALE GENOMIC DNA]</scope>
    <source>
        <strain evidence="1 2">NCTC1934</strain>
    </source>
</reference>
<protein>
    <submittedName>
        <fullName evidence="1">Predicted transcriptional regulators containing the CopG/Arc/MetJ DNA-binding domain</fullName>
    </submittedName>
</protein>
<keyword evidence="1" id="KW-0238">DNA-binding</keyword>
<organism evidence="1 2">
    <name type="scientific">Nocardia otitidiscaviarum</name>
    <dbReference type="NCBI Taxonomy" id="1823"/>
    <lineage>
        <taxon>Bacteria</taxon>
        <taxon>Bacillati</taxon>
        <taxon>Actinomycetota</taxon>
        <taxon>Actinomycetes</taxon>
        <taxon>Mycobacteriales</taxon>
        <taxon>Nocardiaceae</taxon>
        <taxon>Nocardia</taxon>
    </lineage>
</organism>
<gene>
    <name evidence="1" type="ORF">NCTC1934_06941</name>
</gene>
<dbReference type="RefSeq" id="WP_039819089.1">
    <property type="nucleotide sequence ID" value="NZ_UGRY01000008.1"/>
</dbReference>
<dbReference type="Pfam" id="PF06666">
    <property type="entry name" value="DUF1173"/>
    <property type="match status" value="1"/>
</dbReference>
<sequence length="400" mass="43602">MIHTFTVAGRTLAPGDPEWQAALSEARNTNTRPRCMCVSGGVEMYIAATPGGHLILKRMPLSGAAHAPGCESYEPPAELSGLGQLLGAAIEEDGPETKLRLAFTLSVNGSAPTPASDSEPGDSVSADPAKLTMRGTLHYLYEQAGFHRWVPGMGGKRNWYVVRKHLLDAARDKTAKGAPLNESLYLPEAFAPARKTEQAARHAKAMSLIGDTGRRRRLLFLIGEVAGIVNGRIGYRMALTELPDIYFLLPDDLHKRMTKRFTTELDLWAADEGTRLIVAGTISANRSGVPSFQELTLMTVTANWIPYESVSEKLLLDHLTDQRRAFVKGLRYNLASSTALASAVLTDTDPATALYLVDTDEHREAVDELIAESELPHWVWDIRGDLPPLPDPLGSTPART</sequence>